<dbReference type="InterPro" id="IPR025724">
    <property type="entry name" value="GAG-pre-integrase_dom"/>
</dbReference>
<keyword evidence="13" id="KW-0239">DNA-directed DNA polymerase</keyword>
<evidence type="ECO:0000256" key="4">
    <source>
        <dbReference type="ARBA" id="ARBA00022722"/>
    </source>
</evidence>
<keyword evidence="9" id="KW-0067">ATP-binding</keyword>
<dbReference type="InterPro" id="IPR039537">
    <property type="entry name" value="Retrotran_Ty1/copia-like"/>
</dbReference>
<evidence type="ECO:0000256" key="5">
    <source>
        <dbReference type="ARBA" id="ARBA00022723"/>
    </source>
</evidence>
<dbReference type="Pfam" id="PF22936">
    <property type="entry name" value="Pol_BBD"/>
    <property type="match status" value="1"/>
</dbReference>
<keyword evidence="10" id="KW-0460">Magnesium</keyword>
<keyword evidence="15" id="KW-0233">DNA recombination</keyword>
<protein>
    <recommendedName>
        <fullName evidence="17">Integrase catalytic domain-containing protein</fullName>
    </recommendedName>
</protein>
<dbReference type="GO" id="GO:0015074">
    <property type="term" value="P:DNA integration"/>
    <property type="evidence" value="ECO:0007669"/>
    <property type="project" value="UniProtKB-KW"/>
</dbReference>
<dbReference type="AlphaFoldDB" id="A0A6A5AEG2"/>
<keyword evidence="14" id="KW-0917">Virion maturation</keyword>
<dbReference type="InterPro" id="IPR036397">
    <property type="entry name" value="RNaseH_sf"/>
</dbReference>
<dbReference type="InterPro" id="IPR054722">
    <property type="entry name" value="PolX-like_BBD"/>
</dbReference>
<evidence type="ECO:0000256" key="9">
    <source>
        <dbReference type="ARBA" id="ARBA00022840"/>
    </source>
</evidence>
<dbReference type="PANTHER" id="PTHR42648:SF11">
    <property type="entry name" value="TRANSPOSON TY4-P GAG-POL POLYPROTEIN"/>
    <property type="match status" value="1"/>
</dbReference>
<feature type="region of interest" description="Disordered" evidence="16">
    <location>
        <begin position="416"/>
        <end position="452"/>
    </location>
</feature>
<evidence type="ECO:0000256" key="12">
    <source>
        <dbReference type="ARBA" id="ARBA00022918"/>
    </source>
</evidence>
<keyword evidence="4" id="KW-0540">Nuclease</keyword>
<keyword evidence="8" id="KW-0378">Hydrolase</keyword>
<evidence type="ECO:0000256" key="16">
    <source>
        <dbReference type="SAM" id="MobiDB-lite"/>
    </source>
</evidence>
<feature type="domain" description="Integrase catalytic" evidence="17">
    <location>
        <begin position="192"/>
        <end position="315"/>
    </location>
</feature>
<evidence type="ECO:0000256" key="13">
    <source>
        <dbReference type="ARBA" id="ARBA00022932"/>
    </source>
</evidence>
<dbReference type="PANTHER" id="PTHR42648">
    <property type="entry name" value="TRANSPOSASE, PUTATIVE-RELATED"/>
    <property type="match status" value="1"/>
</dbReference>
<keyword evidence="3" id="KW-0645">Protease</keyword>
<organism evidence="18 19">
    <name type="scientific">Aphanomyces astaci</name>
    <name type="common">Crayfish plague agent</name>
    <dbReference type="NCBI Taxonomy" id="112090"/>
    <lineage>
        <taxon>Eukaryota</taxon>
        <taxon>Sar</taxon>
        <taxon>Stramenopiles</taxon>
        <taxon>Oomycota</taxon>
        <taxon>Saprolegniomycetes</taxon>
        <taxon>Saprolegniales</taxon>
        <taxon>Verrucalvaceae</taxon>
        <taxon>Aphanomyces</taxon>
    </lineage>
</organism>
<keyword evidence="7" id="KW-0255">Endonuclease</keyword>
<keyword evidence="11" id="KW-0229">DNA integration</keyword>
<dbReference type="GO" id="GO:0003887">
    <property type="term" value="F:DNA-directed DNA polymerase activity"/>
    <property type="evidence" value="ECO:0007669"/>
    <property type="project" value="UniProtKB-KW"/>
</dbReference>
<dbReference type="EMBL" id="VJMI01013253">
    <property type="protein sequence ID" value="KAF0748256.1"/>
    <property type="molecule type" value="Genomic_DNA"/>
</dbReference>
<dbReference type="GO" id="GO:0005524">
    <property type="term" value="F:ATP binding"/>
    <property type="evidence" value="ECO:0007669"/>
    <property type="project" value="UniProtKB-KW"/>
</dbReference>
<evidence type="ECO:0000256" key="2">
    <source>
        <dbReference type="ARBA" id="ARBA00022612"/>
    </source>
</evidence>
<evidence type="ECO:0000256" key="1">
    <source>
        <dbReference type="ARBA" id="ARBA00002180"/>
    </source>
</evidence>
<evidence type="ECO:0000256" key="10">
    <source>
        <dbReference type="ARBA" id="ARBA00022842"/>
    </source>
</evidence>
<comment type="function">
    <text evidence="1">The aspartyl protease (PR) mediates the proteolytic cleavages of the Gag and Gag-Pol polyproteins after assembly of the VLP.</text>
</comment>
<dbReference type="GO" id="GO:0006310">
    <property type="term" value="P:DNA recombination"/>
    <property type="evidence" value="ECO:0007669"/>
    <property type="project" value="UniProtKB-KW"/>
</dbReference>
<evidence type="ECO:0000313" key="19">
    <source>
        <dbReference type="Proteomes" id="UP000469452"/>
    </source>
</evidence>
<evidence type="ECO:0000256" key="7">
    <source>
        <dbReference type="ARBA" id="ARBA00022759"/>
    </source>
</evidence>
<evidence type="ECO:0000256" key="3">
    <source>
        <dbReference type="ARBA" id="ARBA00022670"/>
    </source>
</evidence>
<dbReference type="PROSITE" id="PS50994">
    <property type="entry name" value="INTEGRASE"/>
    <property type="match status" value="1"/>
</dbReference>
<evidence type="ECO:0000259" key="17">
    <source>
        <dbReference type="PROSITE" id="PS50994"/>
    </source>
</evidence>
<evidence type="ECO:0000256" key="14">
    <source>
        <dbReference type="ARBA" id="ARBA00023113"/>
    </source>
</evidence>
<dbReference type="Proteomes" id="UP000469452">
    <property type="component" value="Unassembled WGS sequence"/>
</dbReference>
<dbReference type="Pfam" id="PF25597">
    <property type="entry name" value="SH3_retrovirus"/>
    <property type="match status" value="1"/>
</dbReference>
<dbReference type="Pfam" id="PF13976">
    <property type="entry name" value="gag_pre-integrs"/>
    <property type="match status" value="1"/>
</dbReference>
<reference evidence="18 19" key="1">
    <citation type="submission" date="2019-06" db="EMBL/GenBank/DDBJ databases">
        <title>Genomics analysis of Aphanomyces spp. identifies a new class of oomycete effector associated with host adaptation.</title>
        <authorList>
            <person name="Gaulin E."/>
        </authorList>
    </citation>
    <scope>NUCLEOTIDE SEQUENCE [LARGE SCALE GENOMIC DNA]</scope>
    <source>
        <strain evidence="18 19">E</strain>
    </source>
</reference>
<evidence type="ECO:0000256" key="15">
    <source>
        <dbReference type="ARBA" id="ARBA00023172"/>
    </source>
</evidence>
<keyword evidence="6" id="KW-0547">Nucleotide-binding</keyword>
<dbReference type="VEuPathDB" id="FungiDB:H257_00494"/>
<dbReference type="InterPro" id="IPR012337">
    <property type="entry name" value="RNaseH-like_sf"/>
</dbReference>
<gene>
    <name evidence="18" type="ORF">AaE_007410</name>
</gene>
<dbReference type="GO" id="GO:0003964">
    <property type="term" value="F:RNA-directed DNA polymerase activity"/>
    <property type="evidence" value="ECO:0007669"/>
    <property type="project" value="UniProtKB-KW"/>
</dbReference>
<dbReference type="SUPFAM" id="SSF53098">
    <property type="entry name" value="Ribonuclease H-like"/>
    <property type="match status" value="1"/>
</dbReference>
<keyword evidence="13" id="KW-0808">Transferase</keyword>
<keyword evidence="2" id="KW-1188">Viral release from host cell</keyword>
<proteinExistence type="predicted"/>
<dbReference type="Gene3D" id="3.30.420.10">
    <property type="entry name" value="Ribonuclease H-like superfamily/Ribonuclease H"/>
    <property type="match status" value="1"/>
</dbReference>
<sequence>MELSQYATDETDECNAAMSTYKREAIIDSGAAAHMTGDIDLLHSVVACTRGVRLADGHPIPVTAMGDLKIKSEETGRTATFKNVLYLPTLKKTLKDHCQLRNKNKLSITARWNDSYLYAIQGKFILPGMDDEANAAEAADAMLWHARMGHIPAGSMEAASKASIGGPTDLPKAITCEDCIRGKIQHTSMPKTGDRPQHSLGTCVHTDLWGPAKTASPNGAKYFITFTEDATNYVWVKFLSQKSDAYEAVMEYVPWLERQTGVQLKTLRTDGSGEYVSDKMEVYLKERGIHHEVSTRRRQWQNGTTERMNRTLVEMGRTMLHHAIAAKHCVTPHELIRGTKPKITSLKVFGCVAWRRNETQDKTASRANLCMFLGYSEVKKAYKVYDLEDKKTVFTVDCNFKKTEFHRPRTVFIEDSDDRRDGKRGTMVQVTKEDVDMDLPTRNHHHSARPAA</sequence>
<dbReference type="GO" id="GO:0046872">
    <property type="term" value="F:metal ion binding"/>
    <property type="evidence" value="ECO:0007669"/>
    <property type="project" value="UniProtKB-KW"/>
</dbReference>
<dbReference type="InterPro" id="IPR057670">
    <property type="entry name" value="SH3_retrovirus"/>
</dbReference>
<evidence type="ECO:0000313" key="18">
    <source>
        <dbReference type="EMBL" id="KAF0748256.1"/>
    </source>
</evidence>
<keyword evidence="5" id="KW-0479">Metal-binding</keyword>
<dbReference type="InterPro" id="IPR001584">
    <property type="entry name" value="Integrase_cat-core"/>
</dbReference>
<accession>A0A6A5AEG2</accession>
<evidence type="ECO:0000256" key="6">
    <source>
        <dbReference type="ARBA" id="ARBA00022741"/>
    </source>
</evidence>
<evidence type="ECO:0000256" key="8">
    <source>
        <dbReference type="ARBA" id="ARBA00022801"/>
    </source>
</evidence>
<evidence type="ECO:0000256" key="11">
    <source>
        <dbReference type="ARBA" id="ARBA00022908"/>
    </source>
</evidence>
<comment type="caution">
    <text evidence="18">The sequence shown here is derived from an EMBL/GenBank/DDBJ whole genome shotgun (WGS) entry which is preliminary data.</text>
</comment>
<dbReference type="GO" id="GO:0008233">
    <property type="term" value="F:peptidase activity"/>
    <property type="evidence" value="ECO:0007669"/>
    <property type="project" value="UniProtKB-KW"/>
</dbReference>
<dbReference type="GO" id="GO:0004519">
    <property type="term" value="F:endonuclease activity"/>
    <property type="evidence" value="ECO:0007669"/>
    <property type="project" value="UniProtKB-KW"/>
</dbReference>
<keyword evidence="12" id="KW-0695">RNA-directed DNA polymerase</keyword>
<keyword evidence="13" id="KW-0548">Nucleotidyltransferase</keyword>
<feature type="compositionally biased region" description="Basic residues" evidence="16">
    <location>
        <begin position="442"/>
        <end position="452"/>
    </location>
</feature>
<dbReference type="GO" id="GO:0006508">
    <property type="term" value="P:proteolysis"/>
    <property type="evidence" value="ECO:0007669"/>
    <property type="project" value="UniProtKB-KW"/>
</dbReference>
<dbReference type="GO" id="GO:0003676">
    <property type="term" value="F:nucleic acid binding"/>
    <property type="evidence" value="ECO:0007669"/>
    <property type="project" value="InterPro"/>
</dbReference>
<name>A0A6A5AEG2_APHAT</name>